<dbReference type="RefSeq" id="WP_104357875.1">
    <property type="nucleotide sequence ID" value="NZ_CALFFA010000017.1"/>
</dbReference>
<keyword evidence="2" id="KW-1185">Reference proteome</keyword>
<evidence type="ECO:0000313" key="1">
    <source>
        <dbReference type="EMBL" id="PPE69581.1"/>
    </source>
</evidence>
<dbReference type="Pfam" id="PF11137">
    <property type="entry name" value="DUF2909"/>
    <property type="match status" value="1"/>
</dbReference>
<accession>A0A2S5T3L6</accession>
<dbReference type="Proteomes" id="UP000239406">
    <property type="component" value="Unassembled WGS sequence"/>
</dbReference>
<organism evidence="1 2">
    <name type="scientific">Caldimonas thermodepolymerans</name>
    <dbReference type="NCBI Taxonomy" id="215580"/>
    <lineage>
        <taxon>Bacteria</taxon>
        <taxon>Pseudomonadati</taxon>
        <taxon>Pseudomonadota</taxon>
        <taxon>Betaproteobacteria</taxon>
        <taxon>Burkholderiales</taxon>
        <taxon>Sphaerotilaceae</taxon>
        <taxon>Caldimonas</taxon>
    </lineage>
</organism>
<dbReference type="NCBIfam" id="NF033233">
    <property type="entry name" value="twin_helix"/>
    <property type="match status" value="1"/>
</dbReference>
<evidence type="ECO:0000313" key="2">
    <source>
        <dbReference type="Proteomes" id="UP000239406"/>
    </source>
</evidence>
<dbReference type="InterPro" id="IPR021313">
    <property type="entry name" value="DUF2909"/>
</dbReference>
<dbReference type="AlphaFoldDB" id="A0A2S5T3L6"/>
<sequence length="73" mass="8006">MKLLVGLAFIFIIASLASALVFMMRDGRDGKPKTNNMVRALAVRVGLSVALFLFILLSYKLGWVQPTGVPIVR</sequence>
<gene>
    <name evidence="1" type="ORF">C1702_11645</name>
</gene>
<dbReference type="EMBL" id="PSNY01000011">
    <property type="protein sequence ID" value="PPE69581.1"/>
    <property type="molecule type" value="Genomic_DNA"/>
</dbReference>
<name>A0A2S5T3L6_9BURK</name>
<proteinExistence type="predicted"/>
<reference evidence="1 2" key="1">
    <citation type="submission" date="2018-02" db="EMBL/GenBank/DDBJ databases">
        <title>Reclassifiation of [Polyangium] brachysporum DSM 7029 as Guopingzhaonella breviflexa gen. nov., sp. nov., a member of the family Comamonadaceae.</title>
        <authorList>
            <person name="Tang B."/>
        </authorList>
    </citation>
    <scope>NUCLEOTIDE SEQUENCE [LARGE SCALE GENOMIC DNA]</scope>
    <source>
        <strain evidence="1 2">DSM 15344</strain>
    </source>
</reference>
<comment type="caution">
    <text evidence="1">The sequence shown here is derived from an EMBL/GenBank/DDBJ whole genome shotgun (WGS) entry which is preliminary data.</text>
</comment>
<protein>
    <submittedName>
        <fullName evidence="1">DUF2909 domain-containing protein</fullName>
    </submittedName>
</protein>